<dbReference type="EMBL" id="AWVP01000089">
    <property type="protein sequence ID" value="ERK56473.1"/>
    <property type="molecule type" value="Genomic_DNA"/>
</dbReference>
<dbReference type="InterPro" id="IPR009057">
    <property type="entry name" value="Homeodomain-like_sf"/>
</dbReference>
<keyword evidence="1 2" id="KW-0238">DNA-binding</keyword>
<proteinExistence type="predicted"/>
<feature type="domain" description="HTH tetR-type" evidence="3">
    <location>
        <begin position="13"/>
        <end position="73"/>
    </location>
</feature>
<dbReference type="PROSITE" id="PS50977">
    <property type="entry name" value="HTH_TETR_2"/>
    <property type="match status" value="1"/>
</dbReference>
<comment type="caution">
    <text evidence="4">The sequence shown here is derived from an EMBL/GenBank/DDBJ whole genome shotgun (WGS) entry which is preliminary data.</text>
</comment>
<dbReference type="PANTHER" id="PTHR43479">
    <property type="entry name" value="ACREF/ENVCD OPERON REPRESSOR-RELATED"/>
    <property type="match status" value="1"/>
</dbReference>
<dbReference type="Gene3D" id="1.10.357.10">
    <property type="entry name" value="Tetracycline Repressor, domain 2"/>
    <property type="match status" value="1"/>
</dbReference>
<evidence type="ECO:0000259" key="3">
    <source>
        <dbReference type="PROSITE" id="PS50977"/>
    </source>
</evidence>
<organism evidence="4 5">
    <name type="scientific">Gemella bergeri ATCC 700627</name>
    <dbReference type="NCBI Taxonomy" id="1321820"/>
    <lineage>
        <taxon>Bacteria</taxon>
        <taxon>Bacillati</taxon>
        <taxon>Bacillota</taxon>
        <taxon>Bacilli</taxon>
        <taxon>Bacillales</taxon>
        <taxon>Gemellaceae</taxon>
        <taxon>Gemella</taxon>
    </lineage>
</organism>
<dbReference type="InterPro" id="IPR050624">
    <property type="entry name" value="HTH-type_Tx_Regulator"/>
</dbReference>
<evidence type="ECO:0000313" key="4">
    <source>
        <dbReference type="EMBL" id="ERK56473.1"/>
    </source>
</evidence>
<gene>
    <name evidence="4" type="ORF">HMPREF1983_01346</name>
</gene>
<dbReference type="GO" id="GO:0003677">
    <property type="term" value="F:DNA binding"/>
    <property type="evidence" value="ECO:0007669"/>
    <property type="project" value="UniProtKB-UniRule"/>
</dbReference>
<dbReference type="AlphaFoldDB" id="U2RSH3"/>
<sequence>MSYTEYLSEANMPAGKKKIILAAIDLFSKKGFHGTSTAKIAETAGMSQATLFKYFKTKDDLLNSIISAGFPPILASFVAGINQEKNLEDMIHLLVFNRFEFMKKNQKLVRIFFQEFIINKEFNSNLKNMIKNGPINPKLKKLYLILSKSDKHFNNNLSITQVFRIIMGPLFAYFSQCFIFYIESENEEEDLLLIEKQIYQSLIKNN</sequence>
<dbReference type="Pfam" id="PF00440">
    <property type="entry name" value="TetR_N"/>
    <property type="match status" value="1"/>
</dbReference>
<reference evidence="4 5" key="1">
    <citation type="submission" date="2013-08" db="EMBL/GenBank/DDBJ databases">
        <authorList>
            <person name="Weinstock G."/>
            <person name="Sodergren E."/>
            <person name="Wylie T."/>
            <person name="Fulton L."/>
            <person name="Fulton R."/>
            <person name="Fronick C."/>
            <person name="O'Laughlin M."/>
            <person name="Godfrey J."/>
            <person name="Miner T."/>
            <person name="Herter B."/>
            <person name="Appelbaum E."/>
            <person name="Cordes M."/>
            <person name="Lek S."/>
            <person name="Wollam A."/>
            <person name="Pepin K.H."/>
            <person name="Palsikar V.B."/>
            <person name="Mitreva M."/>
            <person name="Wilson R.K."/>
        </authorList>
    </citation>
    <scope>NUCLEOTIDE SEQUENCE [LARGE SCALE GENOMIC DNA]</scope>
    <source>
        <strain evidence="4 5">ATCC 700627</strain>
    </source>
</reference>
<evidence type="ECO:0000256" key="1">
    <source>
        <dbReference type="ARBA" id="ARBA00023125"/>
    </source>
</evidence>
<dbReference type="eggNOG" id="COG1309">
    <property type="taxonomic scope" value="Bacteria"/>
</dbReference>
<evidence type="ECO:0000256" key="2">
    <source>
        <dbReference type="PROSITE-ProRule" id="PRU00335"/>
    </source>
</evidence>
<evidence type="ECO:0000313" key="5">
    <source>
        <dbReference type="Proteomes" id="UP000016637"/>
    </source>
</evidence>
<dbReference type="InterPro" id="IPR001647">
    <property type="entry name" value="HTH_TetR"/>
</dbReference>
<feature type="DNA-binding region" description="H-T-H motif" evidence="2">
    <location>
        <begin position="36"/>
        <end position="55"/>
    </location>
</feature>
<dbReference type="SUPFAM" id="SSF46689">
    <property type="entry name" value="Homeodomain-like"/>
    <property type="match status" value="1"/>
</dbReference>
<keyword evidence="5" id="KW-1185">Reference proteome</keyword>
<dbReference type="HOGENOM" id="CLU_069356_27_3_9"/>
<dbReference type="PATRIC" id="fig|1321820.3.peg.1304"/>
<accession>U2RSH3</accession>
<name>U2RSH3_9BACL</name>
<dbReference type="PANTHER" id="PTHR43479:SF11">
    <property type="entry name" value="ACREF_ENVCD OPERON REPRESSOR-RELATED"/>
    <property type="match status" value="1"/>
</dbReference>
<dbReference type="Proteomes" id="UP000016637">
    <property type="component" value="Unassembled WGS sequence"/>
</dbReference>
<protein>
    <submittedName>
        <fullName evidence="4">Transcriptional regulator, TetR family</fullName>
    </submittedName>
</protein>
<dbReference type="PRINTS" id="PR00455">
    <property type="entry name" value="HTHTETR"/>
</dbReference>